<keyword evidence="4" id="KW-1185">Reference proteome</keyword>
<evidence type="ECO:0000256" key="1">
    <source>
        <dbReference type="SAM" id="Phobius"/>
    </source>
</evidence>
<dbReference type="Ensembl" id="ENSATET00000036071.3">
    <property type="protein sequence ID" value="ENSATEP00000035561.2"/>
    <property type="gene ID" value="ENSATEG00000024435.3"/>
</dbReference>
<evidence type="ECO:0000313" key="3">
    <source>
        <dbReference type="Ensembl" id="ENSATEP00000035561.2"/>
    </source>
</evidence>
<organism evidence="3 4">
    <name type="scientific">Anabas testudineus</name>
    <name type="common">Climbing perch</name>
    <name type="synonym">Anthias testudineus</name>
    <dbReference type="NCBI Taxonomy" id="64144"/>
    <lineage>
        <taxon>Eukaryota</taxon>
        <taxon>Metazoa</taxon>
        <taxon>Chordata</taxon>
        <taxon>Craniata</taxon>
        <taxon>Vertebrata</taxon>
        <taxon>Euteleostomi</taxon>
        <taxon>Actinopterygii</taxon>
        <taxon>Neopterygii</taxon>
        <taxon>Teleostei</taxon>
        <taxon>Neoteleostei</taxon>
        <taxon>Acanthomorphata</taxon>
        <taxon>Anabantaria</taxon>
        <taxon>Anabantiformes</taxon>
        <taxon>Anabantoidei</taxon>
        <taxon>Anabantidae</taxon>
        <taxon>Anabas</taxon>
    </lineage>
</organism>
<keyword evidence="1" id="KW-1133">Transmembrane helix</keyword>
<dbReference type="SMART" id="SM00408">
    <property type="entry name" value="IGc2"/>
    <property type="match status" value="2"/>
</dbReference>
<dbReference type="AlphaFoldDB" id="A0A3Q1KH22"/>
<keyword evidence="1" id="KW-0472">Membrane</keyword>
<dbReference type="OMA" id="HRYEYLG"/>
<dbReference type="Gene3D" id="2.60.40.10">
    <property type="entry name" value="Immunoglobulins"/>
    <property type="match status" value="3"/>
</dbReference>
<dbReference type="InterPro" id="IPR013106">
    <property type="entry name" value="Ig_V-set"/>
</dbReference>
<keyword evidence="1" id="KW-0812">Transmembrane</keyword>
<dbReference type="PANTHER" id="PTHR46013">
    <property type="entry name" value="VASCULAR CELL ADHESION MOLECULE 1"/>
    <property type="match status" value="1"/>
</dbReference>
<proteinExistence type="predicted"/>
<dbReference type="SMART" id="SM00409">
    <property type="entry name" value="IG"/>
    <property type="match status" value="3"/>
</dbReference>
<dbReference type="RefSeq" id="XP_026228196.1">
    <property type="nucleotide sequence ID" value="XM_026372411.1"/>
</dbReference>
<reference evidence="3" key="3">
    <citation type="submission" date="2025-09" db="UniProtKB">
        <authorList>
            <consortium name="Ensembl"/>
        </authorList>
    </citation>
    <scope>IDENTIFICATION</scope>
</reference>
<dbReference type="Pfam" id="PF13895">
    <property type="entry name" value="Ig_2"/>
    <property type="match status" value="1"/>
</dbReference>
<reference evidence="3" key="2">
    <citation type="submission" date="2025-08" db="UniProtKB">
        <authorList>
            <consortium name="Ensembl"/>
        </authorList>
    </citation>
    <scope>IDENTIFICATION</scope>
</reference>
<dbReference type="SUPFAM" id="SSF48726">
    <property type="entry name" value="Immunoglobulin"/>
    <property type="match status" value="2"/>
</dbReference>
<dbReference type="InterPro" id="IPR007110">
    <property type="entry name" value="Ig-like_dom"/>
</dbReference>
<dbReference type="Pfam" id="PF13927">
    <property type="entry name" value="Ig_3"/>
    <property type="match status" value="1"/>
</dbReference>
<dbReference type="InterPro" id="IPR003599">
    <property type="entry name" value="Ig_sub"/>
</dbReference>
<accession>A0A3Q1KH22</accession>
<sequence length="373" mass="41363">MNFSMIKLNSRISNASLNIVFHVDMEKLITLLLILAPGTVSADWPVTFENPNPCALKGSSVTFRCTYNYTAEETVLNHTWHKGLLKGDIWTRVELSELSSYHSRTEYLGDLHHNCSLAIHDVQDTDAGHYYFKFDTNKYGRRSKGSVYLSVTELSARVHPQRVRAGDTVTLECRTTCQLSSVVWFKDGRPVAEPEFQAKAEDAGNYLCVVEGRESLRSYPVALDVQYPPLNVSIEVSQPGSLALGKNVSLTCSSAANPAADYTWYKGASSSSPLLQVGSGRVLPLLSVEASHTGLYLCRARNSVGENNSTEVLLTLGRTNITVTRVLLFFGLGIKVVIVMLLPLVIIWACRKRRKTAANKKVYSHDYENIHTA</sequence>
<dbReference type="InterPro" id="IPR036179">
    <property type="entry name" value="Ig-like_dom_sf"/>
</dbReference>
<dbReference type="Pfam" id="PF07686">
    <property type="entry name" value="V-set"/>
    <property type="match status" value="1"/>
</dbReference>
<dbReference type="Proteomes" id="UP000265040">
    <property type="component" value="Chromosome 16"/>
</dbReference>
<dbReference type="GeneTree" id="ENSGT01010000222294"/>
<dbReference type="PROSITE" id="PS50835">
    <property type="entry name" value="IG_LIKE"/>
    <property type="match status" value="2"/>
</dbReference>
<dbReference type="PANTHER" id="PTHR46013:SF4">
    <property type="entry name" value="B-CELL RECEPTOR CD22-RELATED"/>
    <property type="match status" value="1"/>
</dbReference>
<dbReference type="InParanoid" id="A0A3Q1KH22"/>
<evidence type="ECO:0000313" key="4">
    <source>
        <dbReference type="Proteomes" id="UP000265040"/>
    </source>
</evidence>
<dbReference type="InterPro" id="IPR013783">
    <property type="entry name" value="Ig-like_fold"/>
</dbReference>
<name>A0A3Q1KH22_ANATE</name>
<feature type="domain" description="Ig-like" evidence="2">
    <location>
        <begin position="228"/>
        <end position="315"/>
    </location>
</feature>
<dbReference type="CDD" id="cd00096">
    <property type="entry name" value="Ig"/>
    <property type="match status" value="1"/>
</dbReference>
<feature type="domain" description="Ig-like" evidence="2">
    <location>
        <begin position="152"/>
        <end position="224"/>
    </location>
</feature>
<dbReference type="GeneID" id="113170344"/>
<feature type="transmembrane region" description="Helical" evidence="1">
    <location>
        <begin position="326"/>
        <end position="350"/>
    </location>
</feature>
<dbReference type="InterPro" id="IPR003598">
    <property type="entry name" value="Ig_sub2"/>
</dbReference>
<protein>
    <recommendedName>
        <fullName evidence="2">Ig-like domain-containing protein</fullName>
    </recommendedName>
</protein>
<reference evidence="3" key="1">
    <citation type="submission" date="2021-04" db="EMBL/GenBank/DDBJ databases">
        <authorList>
            <consortium name="Wellcome Sanger Institute Data Sharing"/>
        </authorList>
    </citation>
    <scope>NUCLEOTIDE SEQUENCE [LARGE SCALE GENOMIC DNA]</scope>
</reference>
<evidence type="ECO:0000259" key="2">
    <source>
        <dbReference type="PROSITE" id="PS50835"/>
    </source>
</evidence>
<dbReference type="STRING" id="64144.ENSATEP00000035561"/>